<dbReference type="STRING" id="139825.A0A401GRQ5"/>
<accession>A0A401GRQ5</accession>
<comment type="caution">
    <text evidence="1">The sequence shown here is derived from an EMBL/GenBank/DDBJ whole genome shotgun (WGS) entry which is preliminary data.</text>
</comment>
<protein>
    <submittedName>
        <fullName evidence="1">Alpha/beta-hydrolase</fullName>
    </submittedName>
</protein>
<reference evidence="1 2" key="1">
    <citation type="journal article" date="2018" name="Sci. Rep.">
        <title>Genome sequence of the cauliflower mushroom Sparassis crispa (Hanabiratake) and its association with beneficial usage.</title>
        <authorList>
            <person name="Kiyama R."/>
            <person name="Furutani Y."/>
            <person name="Kawaguchi K."/>
            <person name="Nakanishi T."/>
        </authorList>
    </citation>
    <scope>NUCLEOTIDE SEQUENCE [LARGE SCALE GENOMIC DNA]</scope>
</reference>
<dbReference type="PANTHER" id="PTHR42886">
    <property type="entry name" value="RE40534P-RELATED"/>
    <property type="match status" value="1"/>
</dbReference>
<dbReference type="InParanoid" id="A0A401GRQ5"/>
<dbReference type="SUPFAM" id="SSF53474">
    <property type="entry name" value="alpha/beta-Hydrolases"/>
    <property type="match status" value="1"/>
</dbReference>
<dbReference type="Proteomes" id="UP000287166">
    <property type="component" value="Unassembled WGS sequence"/>
</dbReference>
<organism evidence="1 2">
    <name type="scientific">Sparassis crispa</name>
    <dbReference type="NCBI Taxonomy" id="139825"/>
    <lineage>
        <taxon>Eukaryota</taxon>
        <taxon>Fungi</taxon>
        <taxon>Dikarya</taxon>
        <taxon>Basidiomycota</taxon>
        <taxon>Agaricomycotina</taxon>
        <taxon>Agaricomycetes</taxon>
        <taxon>Polyporales</taxon>
        <taxon>Sparassidaceae</taxon>
        <taxon>Sparassis</taxon>
    </lineage>
</organism>
<dbReference type="OrthoDB" id="9988524at2759"/>
<dbReference type="RefSeq" id="XP_027615821.1">
    <property type="nucleotide sequence ID" value="XM_027760020.1"/>
</dbReference>
<dbReference type="InterPro" id="IPR029058">
    <property type="entry name" value="AB_hydrolase_fold"/>
</dbReference>
<sequence length="294" mass="33314">MDEAPNGRKSTKLSIHHPHEPNCAIVGVLEQLSPHQSTQGRRIALLLHGSLGHKDYLFLKPLALRLPMDNFRFDFRANHETPGTWRFGSVLNDCVDIQVVVDYLTKEYGYIVDLVVGHSRGSVAGLLWLCKAEESKHVRGFINVSGRYRMKIIYDHLLDQENKQSLKTRGYFEMKATVARKPFVGRVTRPDLDDFANTDTSVAWTRFPSSIDVLTIHGIRDGVVPVYDAIIYAQAYGGRTPGTHTLHLVERADHNFTGLSEEVVSIILQWWQKVEHREVKTGLWDIGCRGSSKL</sequence>
<evidence type="ECO:0000313" key="1">
    <source>
        <dbReference type="EMBL" id="GBE84908.1"/>
    </source>
</evidence>
<dbReference type="GeneID" id="38781825"/>
<dbReference type="PANTHER" id="PTHR42886:SF53">
    <property type="entry name" value="ALPHA_BETA-HYDROLASES SUPERFAMILY PROTEIN"/>
    <property type="match status" value="1"/>
</dbReference>
<dbReference type="AlphaFoldDB" id="A0A401GRQ5"/>
<dbReference type="GO" id="GO:0016787">
    <property type="term" value="F:hydrolase activity"/>
    <property type="evidence" value="ECO:0007669"/>
    <property type="project" value="UniProtKB-KW"/>
</dbReference>
<proteinExistence type="predicted"/>
<gene>
    <name evidence="1" type="ORF">SCP_0700890</name>
</gene>
<keyword evidence="1" id="KW-0378">Hydrolase</keyword>
<dbReference type="Gene3D" id="3.40.50.1820">
    <property type="entry name" value="alpha/beta hydrolase"/>
    <property type="match status" value="1"/>
</dbReference>
<name>A0A401GRQ5_9APHY</name>
<evidence type="ECO:0000313" key="2">
    <source>
        <dbReference type="Proteomes" id="UP000287166"/>
    </source>
</evidence>
<dbReference type="EMBL" id="BFAD01000007">
    <property type="protein sequence ID" value="GBE84908.1"/>
    <property type="molecule type" value="Genomic_DNA"/>
</dbReference>
<keyword evidence="2" id="KW-1185">Reference proteome</keyword>